<keyword evidence="3" id="KW-0067">ATP-binding</keyword>
<dbReference type="eggNOG" id="COG3829">
    <property type="taxonomic scope" value="Bacteria"/>
</dbReference>
<proteinExistence type="predicted"/>
<evidence type="ECO:0000313" key="12">
    <source>
        <dbReference type="Proteomes" id="UP000002892"/>
    </source>
</evidence>
<dbReference type="SUPFAM" id="SSF52540">
    <property type="entry name" value="P-loop containing nucleoside triphosphate hydrolases"/>
    <property type="match status" value="1"/>
</dbReference>
<dbReference type="PANTHER" id="PTHR32071">
    <property type="entry name" value="TRANSCRIPTIONAL REGULATORY PROTEIN"/>
    <property type="match status" value="1"/>
</dbReference>
<keyword evidence="12" id="KW-1185">Reference proteome</keyword>
<sequence length="570" mass="64603">MNNVQQQECVIQIDFVDRIGLGYEVFEVLKKHGINLLGMEATPNKGIMIKLSTPPEKITQMLMNEFRAIQGVTFVSLRNHLLYEKREHELKTILNSVNEGVIAVDVKGCITHINDVATQIMHCTRETVVGHDIGDYFQVRMPIQEIIRTGKPYHLKEVRFKRENSVIHYLTSGVPVLDEKGRIIGAVATVHDFKQVEALINKVGGQRRLTTFDDIIYQSRKMRRVVETAKTVAKGNSTILLRGESGTGKELFARAIHMESSRSQEPFIAINCSALPNTLLESELFGYEEGAFTGAAKGGRKGLFEQANGGTLFLDEIGEISLQVQVSLLRVLQEGTFRRVGGSYEIPVDVRIIAATHRNLEHLIQRGDFREDLYYRLNVIPICIPSLRERSEDIPLIVQHLVSKICTKLKRPEVCLTQESMQLLMEMPWPGNVRQLENVLERIINVMDIQAMNTDDALEWALLTANQSVEEQPVKGKTVLGWNLKEHALEKPQVKREKYNVHIKIPIPLSKKWPPLKLMVNEVEKQILLEVLEKYPTSRKAGKVLSVSSTTILNKMKGYGIEIKCDDEDK</sequence>
<dbReference type="InterPro" id="IPR003593">
    <property type="entry name" value="AAA+_ATPase"/>
</dbReference>
<dbReference type="InterPro" id="IPR000014">
    <property type="entry name" value="PAS"/>
</dbReference>
<dbReference type="GO" id="GO:0003677">
    <property type="term" value="F:DNA binding"/>
    <property type="evidence" value="ECO:0007669"/>
    <property type="project" value="UniProtKB-KW"/>
</dbReference>
<dbReference type="InterPro" id="IPR030828">
    <property type="entry name" value="HTH_TyrR"/>
</dbReference>
<accession>I4DC52</accession>
<reference evidence="11 12" key="1">
    <citation type="journal article" date="2012" name="J. Bacteriol.">
        <title>Complete genome sequences of Desulfosporosinus orientis DSM765T, Desulfosporosinus youngiae DSM17734T, Desulfosporosinus meridiei DSM13257T, and Desulfosporosinus acidiphilus DSM22704T.</title>
        <authorList>
            <person name="Pester M."/>
            <person name="Brambilla E."/>
            <person name="Alazard D."/>
            <person name="Rattei T."/>
            <person name="Weinmaier T."/>
            <person name="Han J."/>
            <person name="Lucas S."/>
            <person name="Lapidus A."/>
            <person name="Cheng J.F."/>
            <person name="Goodwin L."/>
            <person name="Pitluck S."/>
            <person name="Peters L."/>
            <person name="Ovchinnikova G."/>
            <person name="Teshima H."/>
            <person name="Detter J.C."/>
            <person name="Han C.S."/>
            <person name="Tapia R."/>
            <person name="Land M.L."/>
            <person name="Hauser L."/>
            <person name="Kyrpides N.C."/>
            <person name="Ivanova N.N."/>
            <person name="Pagani I."/>
            <person name="Huntmann M."/>
            <person name="Wei C.L."/>
            <person name="Davenport K.W."/>
            <person name="Daligault H."/>
            <person name="Chain P.S."/>
            <person name="Chen A."/>
            <person name="Mavromatis K."/>
            <person name="Markowitz V."/>
            <person name="Szeto E."/>
            <person name="Mikhailova N."/>
            <person name="Pati A."/>
            <person name="Wagner M."/>
            <person name="Woyke T."/>
            <person name="Ollivier B."/>
            <person name="Klenk H.P."/>
            <person name="Spring S."/>
            <person name="Loy A."/>
        </authorList>
    </citation>
    <scope>NUCLEOTIDE SEQUENCE [LARGE SCALE GENOMIC DNA]</scope>
    <source>
        <strain evidence="12">DSM 22704 / JCM 16185 / SJ4</strain>
    </source>
</reference>
<dbReference type="InterPro" id="IPR025944">
    <property type="entry name" value="Sigma_54_int_dom_CS"/>
</dbReference>
<dbReference type="InterPro" id="IPR035965">
    <property type="entry name" value="PAS-like_dom_sf"/>
</dbReference>
<keyword evidence="4" id="KW-0805">Transcription regulation</keyword>
<evidence type="ECO:0000256" key="7">
    <source>
        <dbReference type="ARBA" id="ARBA00029500"/>
    </source>
</evidence>
<keyword evidence="5" id="KW-0238">DNA-binding</keyword>
<dbReference type="SUPFAM" id="SSF55785">
    <property type="entry name" value="PYP-like sensor domain (PAS domain)"/>
    <property type="match status" value="1"/>
</dbReference>
<protein>
    <recommendedName>
        <fullName evidence="7">HTH-type transcriptional regulatory protein TyrR</fullName>
    </recommendedName>
</protein>
<evidence type="ECO:0000259" key="10">
    <source>
        <dbReference type="PROSITE" id="PS51671"/>
    </source>
</evidence>
<dbReference type="Pfam" id="PF00158">
    <property type="entry name" value="Sigma54_activat"/>
    <property type="match status" value="1"/>
</dbReference>
<dbReference type="PROSITE" id="PS00676">
    <property type="entry name" value="SIGMA54_INTERACT_2"/>
    <property type="match status" value="1"/>
</dbReference>
<dbReference type="SUPFAM" id="SSF46689">
    <property type="entry name" value="Homeodomain-like"/>
    <property type="match status" value="1"/>
</dbReference>
<evidence type="ECO:0000256" key="3">
    <source>
        <dbReference type="ARBA" id="ARBA00022840"/>
    </source>
</evidence>
<feature type="domain" description="ACT" evidence="10">
    <location>
        <begin position="10"/>
        <end position="84"/>
    </location>
</feature>
<feature type="domain" description="PAS" evidence="9">
    <location>
        <begin position="86"/>
        <end position="142"/>
    </location>
</feature>
<evidence type="ECO:0000256" key="5">
    <source>
        <dbReference type="ARBA" id="ARBA00023125"/>
    </source>
</evidence>
<dbReference type="InterPro" id="IPR013767">
    <property type="entry name" value="PAS_fold"/>
</dbReference>
<dbReference type="EMBL" id="CP003639">
    <property type="protein sequence ID" value="AFM43376.1"/>
    <property type="molecule type" value="Genomic_DNA"/>
</dbReference>
<dbReference type="PROSITE" id="PS51671">
    <property type="entry name" value="ACT"/>
    <property type="match status" value="1"/>
</dbReference>
<dbReference type="PANTHER" id="PTHR32071:SF57">
    <property type="entry name" value="C4-DICARBOXYLATE TRANSPORT TRANSCRIPTIONAL REGULATORY PROTEIN DCTD"/>
    <property type="match status" value="1"/>
</dbReference>
<dbReference type="InterPro" id="IPR009057">
    <property type="entry name" value="Homeodomain-like_sf"/>
</dbReference>
<dbReference type="Gene3D" id="3.30.70.260">
    <property type="match status" value="1"/>
</dbReference>
<dbReference type="Gene3D" id="3.40.50.300">
    <property type="entry name" value="P-loop containing nucleotide triphosphate hydrolases"/>
    <property type="match status" value="1"/>
</dbReference>
<dbReference type="InterPro" id="IPR027417">
    <property type="entry name" value="P-loop_NTPase"/>
</dbReference>
<dbReference type="NCBIfam" id="TIGR04381">
    <property type="entry name" value="HTH_TypR"/>
    <property type="match status" value="1"/>
</dbReference>
<dbReference type="RefSeq" id="WP_014829358.1">
    <property type="nucleotide sequence ID" value="NC_018068.1"/>
</dbReference>
<dbReference type="SMART" id="SM00091">
    <property type="entry name" value="PAS"/>
    <property type="match status" value="1"/>
</dbReference>
<dbReference type="PROSITE" id="PS00688">
    <property type="entry name" value="SIGMA54_INTERACT_3"/>
    <property type="match status" value="1"/>
</dbReference>
<keyword evidence="1" id="KW-0547">Nucleotide-binding</keyword>
<name>I4DC52_DESAJ</name>
<dbReference type="InterPro" id="IPR002078">
    <property type="entry name" value="Sigma_54_int"/>
</dbReference>
<dbReference type="InterPro" id="IPR025943">
    <property type="entry name" value="Sigma_54_int_dom_ATP-bd_2"/>
</dbReference>
<evidence type="ECO:0000256" key="4">
    <source>
        <dbReference type="ARBA" id="ARBA00023015"/>
    </source>
</evidence>
<organism evidence="11 12">
    <name type="scientific">Desulfosporosinus acidiphilus (strain DSM 22704 / JCM 16185 / SJ4)</name>
    <dbReference type="NCBI Taxonomy" id="646529"/>
    <lineage>
        <taxon>Bacteria</taxon>
        <taxon>Bacillati</taxon>
        <taxon>Bacillota</taxon>
        <taxon>Clostridia</taxon>
        <taxon>Eubacteriales</taxon>
        <taxon>Desulfitobacteriaceae</taxon>
        <taxon>Desulfosporosinus</taxon>
    </lineage>
</organism>
<dbReference type="AlphaFoldDB" id="I4DC52"/>
<dbReference type="KEGG" id="dai:Desaci_4536"/>
<keyword evidence="2" id="KW-0058">Aromatic hydrocarbons catabolism</keyword>
<dbReference type="Proteomes" id="UP000002892">
    <property type="component" value="Chromosome"/>
</dbReference>
<dbReference type="STRING" id="646529.Desaci_4536"/>
<dbReference type="FunFam" id="3.40.50.300:FF:000006">
    <property type="entry name" value="DNA-binding transcriptional regulator NtrC"/>
    <property type="match status" value="1"/>
</dbReference>
<dbReference type="Gene3D" id="1.10.8.60">
    <property type="match status" value="1"/>
</dbReference>
<dbReference type="CDD" id="cd00130">
    <property type="entry name" value="PAS"/>
    <property type="match status" value="1"/>
</dbReference>
<keyword evidence="6" id="KW-0804">Transcription</keyword>
<evidence type="ECO:0000256" key="2">
    <source>
        <dbReference type="ARBA" id="ARBA00022797"/>
    </source>
</evidence>
<dbReference type="Pfam" id="PF00989">
    <property type="entry name" value="PAS"/>
    <property type="match status" value="1"/>
</dbReference>
<evidence type="ECO:0000259" key="8">
    <source>
        <dbReference type="PROSITE" id="PS50045"/>
    </source>
</evidence>
<dbReference type="InterPro" id="IPR002912">
    <property type="entry name" value="ACT_dom"/>
</dbReference>
<dbReference type="InterPro" id="IPR058031">
    <property type="entry name" value="AAA_lid_NorR"/>
</dbReference>
<evidence type="ECO:0000256" key="1">
    <source>
        <dbReference type="ARBA" id="ARBA00022741"/>
    </source>
</evidence>
<dbReference type="Gene3D" id="1.10.10.60">
    <property type="entry name" value="Homeodomain-like"/>
    <property type="match status" value="1"/>
</dbReference>
<dbReference type="SMART" id="SM00382">
    <property type="entry name" value="AAA"/>
    <property type="match status" value="1"/>
</dbReference>
<gene>
    <name evidence="11" type="ordered locus">Desaci_4536</name>
</gene>
<evidence type="ECO:0000259" key="9">
    <source>
        <dbReference type="PROSITE" id="PS50112"/>
    </source>
</evidence>
<dbReference type="HOGENOM" id="CLU_000445_8_1_9"/>
<evidence type="ECO:0000256" key="6">
    <source>
        <dbReference type="ARBA" id="ARBA00023163"/>
    </source>
</evidence>
<dbReference type="PROSITE" id="PS00675">
    <property type="entry name" value="SIGMA54_INTERACT_1"/>
    <property type="match status" value="1"/>
</dbReference>
<evidence type="ECO:0000313" key="11">
    <source>
        <dbReference type="EMBL" id="AFM43376.1"/>
    </source>
</evidence>
<dbReference type="Pfam" id="PF25601">
    <property type="entry name" value="AAA_lid_14"/>
    <property type="match status" value="1"/>
</dbReference>
<dbReference type="Pfam" id="PF18024">
    <property type="entry name" value="HTH_50"/>
    <property type="match status" value="1"/>
</dbReference>
<dbReference type="CDD" id="cd00009">
    <property type="entry name" value="AAA"/>
    <property type="match status" value="1"/>
</dbReference>
<dbReference type="Gene3D" id="3.30.450.20">
    <property type="entry name" value="PAS domain"/>
    <property type="match status" value="1"/>
</dbReference>
<dbReference type="PROSITE" id="PS50112">
    <property type="entry name" value="PAS"/>
    <property type="match status" value="1"/>
</dbReference>
<dbReference type="InterPro" id="IPR025662">
    <property type="entry name" value="Sigma_54_int_dom_ATP-bd_1"/>
</dbReference>
<feature type="domain" description="Sigma-54 factor interaction" evidence="8">
    <location>
        <begin position="215"/>
        <end position="445"/>
    </location>
</feature>
<dbReference type="PROSITE" id="PS50045">
    <property type="entry name" value="SIGMA54_INTERACT_4"/>
    <property type="match status" value="1"/>
</dbReference>
<dbReference type="GO" id="GO:0005524">
    <property type="term" value="F:ATP binding"/>
    <property type="evidence" value="ECO:0007669"/>
    <property type="project" value="UniProtKB-KW"/>
</dbReference>
<dbReference type="NCBIfam" id="TIGR00229">
    <property type="entry name" value="sensory_box"/>
    <property type="match status" value="1"/>
</dbReference>
<dbReference type="GO" id="GO:0006355">
    <property type="term" value="P:regulation of DNA-templated transcription"/>
    <property type="evidence" value="ECO:0007669"/>
    <property type="project" value="InterPro"/>
</dbReference>